<dbReference type="InterPro" id="IPR004158">
    <property type="entry name" value="DUF247_pln"/>
</dbReference>
<dbReference type="AlphaFoldDB" id="A0AAD7LPP6"/>
<keyword evidence="1" id="KW-1133">Transmembrane helix</keyword>
<dbReference type="Pfam" id="PF03140">
    <property type="entry name" value="DUF247"/>
    <property type="match status" value="1"/>
</dbReference>
<protein>
    <submittedName>
        <fullName evidence="2">Uncharacterized protein</fullName>
    </submittedName>
</protein>
<keyword evidence="1" id="KW-0472">Membrane</keyword>
<name>A0AAD7LPP6_QUISA</name>
<comment type="caution">
    <text evidence="2">The sequence shown here is derived from an EMBL/GenBank/DDBJ whole genome shotgun (WGS) entry which is preliminary data.</text>
</comment>
<dbReference type="EMBL" id="JARAOO010000007">
    <property type="protein sequence ID" value="KAJ7962059.1"/>
    <property type="molecule type" value="Genomic_DNA"/>
</dbReference>
<organism evidence="2 3">
    <name type="scientific">Quillaja saponaria</name>
    <name type="common">Soap bark tree</name>
    <dbReference type="NCBI Taxonomy" id="32244"/>
    <lineage>
        <taxon>Eukaryota</taxon>
        <taxon>Viridiplantae</taxon>
        <taxon>Streptophyta</taxon>
        <taxon>Embryophyta</taxon>
        <taxon>Tracheophyta</taxon>
        <taxon>Spermatophyta</taxon>
        <taxon>Magnoliopsida</taxon>
        <taxon>eudicotyledons</taxon>
        <taxon>Gunneridae</taxon>
        <taxon>Pentapetalae</taxon>
        <taxon>rosids</taxon>
        <taxon>fabids</taxon>
        <taxon>Fabales</taxon>
        <taxon>Quillajaceae</taxon>
        <taxon>Quillaja</taxon>
    </lineage>
</organism>
<evidence type="ECO:0000313" key="3">
    <source>
        <dbReference type="Proteomes" id="UP001163823"/>
    </source>
</evidence>
<feature type="transmembrane region" description="Helical" evidence="1">
    <location>
        <begin position="325"/>
        <end position="346"/>
    </location>
</feature>
<gene>
    <name evidence="2" type="ORF">O6P43_017336</name>
</gene>
<dbReference type="KEGG" id="qsa:O6P43_017336"/>
<dbReference type="PANTHER" id="PTHR31170">
    <property type="entry name" value="BNAC04G53230D PROTEIN"/>
    <property type="match status" value="1"/>
</dbReference>
<evidence type="ECO:0000256" key="1">
    <source>
        <dbReference type="SAM" id="Phobius"/>
    </source>
</evidence>
<accession>A0AAD7LPP6</accession>
<reference evidence="2" key="1">
    <citation type="journal article" date="2023" name="Science">
        <title>Elucidation of the pathway for biosynthesis of saponin adjuvants from the soapbark tree.</title>
        <authorList>
            <person name="Reed J."/>
            <person name="Orme A."/>
            <person name="El-Demerdash A."/>
            <person name="Owen C."/>
            <person name="Martin L.B.B."/>
            <person name="Misra R.C."/>
            <person name="Kikuchi S."/>
            <person name="Rejzek M."/>
            <person name="Martin A.C."/>
            <person name="Harkess A."/>
            <person name="Leebens-Mack J."/>
            <person name="Louveau T."/>
            <person name="Stephenson M.J."/>
            <person name="Osbourn A."/>
        </authorList>
    </citation>
    <scope>NUCLEOTIDE SEQUENCE</scope>
    <source>
        <strain evidence="2">S10</strain>
    </source>
</reference>
<dbReference type="Proteomes" id="UP001163823">
    <property type="component" value="Chromosome 7"/>
</dbReference>
<proteinExistence type="predicted"/>
<sequence length="351" mass="40428">MHVFIMEFFLRLKDQDQHKDDYVMSKPWLKDGICLDLILLENQLPIHVLNELYEFVPKEKENPQGEKVCSICSIKKETGKECCTFLDLACKCGFFEPCPVCKCVCNPPKNPKSENECKHTPTKNAKHLTDLRRCFYIPKLPDSESESESDSDSGSDSFITYSATKLHDSGISFKAARERYSLDVNFKNHSCIFWLFSFITCFKITKALLQIPKLIIEDGTERELRNLIALEQCHYPDHSHICNYVSLIDDLIETKEDVDFLLDEKIIVNHLGSNDEAEKLVNSLCKELVMGPGLFQNQIKELNAHYENPFNRTMATLRSVYFKDLWRGSATIVGLAVLAFTFVNFFRPTHK</sequence>
<keyword evidence="3" id="KW-1185">Reference proteome</keyword>
<evidence type="ECO:0000313" key="2">
    <source>
        <dbReference type="EMBL" id="KAJ7962059.1"/>
    </source>
</evidence>
<dbReference type="PANTHER" id="PTHR31170:SF9">
    <property type="entry name" value="PROTEIN, PUTATIVE (DUF247)-RELATED"/>
    <property type="match status" value="1"/>
</dbReference>
<keyword evidence="1" id="KW-0812">Transmembrane</keyword>